<dbReference type="Gene3D" id="3.60.40.10">
    <property type="entry name" value="PPM-type phosphatase domain"/>
    <property type="match status" value="1"/>
</dbReference>
<evidence type="ECO:0000313" key="6">
    <source>
        <dbReference type="Proteomes" id="UP000652761"/>
    </source>
</evidence>
<dbReference type="GO" id="GO:0046872">
    <property type="term" value="F:metal ion binding"/>
    <property type="evidence" value="ECO:0007669"/>
    <property type="project" value="UniProtKB-UniRule"/>
</dbReference>
<protein>
    <recommendedName>
        <fullName evidence="3">Protein phosphatase</fullName>
        <ecNumber evidence="3">3.1.3.16</ecNumber>
    </recommendedName>
</protein>
<comment type="catalytic activity">
    <reaction evidence="2 3">
        <text>O-phospho-L-threonyl-[protein] + H2O = L-threonyl-[protein] + phosphate</text>
        <dbReference type="Rhea" id="RHEA:47004"/>
        <dbReference type="Rhea" id="RHEA-COMP:11060"/>
        <dbReference type="Rhea" id="RHEA-COMP:11605"/>
        <dbReference type="ChEBI" id="CHEBI:15377"/>
        <dbReference type="ChEBI" id="CHEBI:30013"/>
        <dbReference type="ChEBI" id="CHEBI:43474"/>
        <dbReference type="ChEBI" id="CHEBI:61977"/>
        <dbReference type="EC" id="3.1.3.16"/>
    </reaction>
</comment>
<keyword evidence="6" id="KW-1185">Reference proteome</keyword>
<dbReference type="SMART" id="SM00331">
    <property type="entry name" value="PP2C_SIG"/>
    <property type="match status" value="1"/>
</dbReference>
<comment type="catalytic activity">
    <reaction evidence="1 3">
        <text>O-phospho-L-seryl-[protein] + H2O = L-seryl-[protein] + phosphate</text>
        <dbReference type="Rhea" id="RHEA:20629"/>
        <dbReference type="Rhea" id="RHEA-COMP:9863"/>
        <dbReference type="Rhea" id="RHEA-COMP:11604"/>
        <dbReference type="ChEBI" id="CHEBI:15377"/>
        <dbReference type="ChEBI" id="CHEBI:29999"/>
        <dbReference type="ChEBI" id="CHEBI:43474"/>
        <dbReference type="ChEBI" id="CHEBI:83421"/>
        <dbReference type="EC" id="3.1.3.16"/>
    </reaction>
</comment>
<evidence type="ECO:0000313" key="5">
    <source>
        <dbReference type="EMBL" id="MQM13109.1"/>
    </source>
</evidence>
<dbReference type="SMART" id="SM00332">
    <property type="entry name" value="PP2Cc"/>
    <property type="match status" value="1"/>
</dbReference>
<evidence type="ECO:0000256" key="3">
    <source>
        <dbReference type="RuleBase" id="RU366020"/>
    </source>
</evidence>
<reference evidence="5" key="1">
    <citation type="submission" date="2017-07" db="EMBL/GenBank/DDBJ databases">
        <title>Taro Niue Genome Assembly and Annotation.</title>
        <authorList>
            <person name="Atibalentja N."/>
            <person name="Keating K."/>
            <person name="Fields C.J."/>
        </authorList>
    </citation>
    <scope>NUCLEOTIDE SEQUENCE</scope>
    <source>
        <strain evidence="5">Niue_2</strain>
        <tissue evidence="5">Leaf</tissue>
    </source>
</reference>
<dbReference type="PANTHER" id="PTHR12320:SF81">
    <property type="entry name" value="PROTEIN PHOSPHATASE 2C 23-RELATED"/>
    <property type="match status" value="1"/>
</dbReference>
<comment type="cofactor">
    <cofactor evidence="3">
        <name>Mn(2+)</name>
        <dbReference type="ChEBI" id="CHEBI:29035"/>
    </cofactor>
</comment>
<dbReference type="InterPro" id="IPR036457">
    <property type="entry name" value="PPM-type-like_dom_sf"/>
</dbReference>
<dbReference type="EMBL" id="NMUH01005565">
    <property type="protein sequence ID" value="MQM13109.1"/>
    <property type="molecule type" value="Genomic_DNA"/>
</dbReference>
<dbReference type="GO" id="GO:0004722">
    <property type="term" value="F:protein serine/threonine phosphatase activity"/>
    <property type="evidence" value="ECO:0007669"/>
    <property type="project" value="UniProtKB-EC"/>
</dbReference>
<dbReference type="Pfam" id="PF13672">
    <property type="entry name" value="PP2C_2"/>
    <property type="match status" value="1"/>
</dbReference>
<keyword evidence="3" id="KW-0378">Hydrolase</keyword>
<feature type="domain" description="PPM-type phosphatase" evidence="4">
    <location>
        <begin position="2"/>
        <end position="241"/>
    </location>
</feature>
<evidence type="ECO:0000259" key="4">
    <source>
        <dbReference type="PROSITE" id="PS51746"/>
    </source>
</evidence>
<evidence type="ECO:0000256" key="2">
    <source>
        <dbReference type="ARBA" id="ARBA00048336"/>
    </source>
</evidence>
<dbReference type="EC" id="3.1.3.16" evidence="3"/>
<gene>
    <name evidence="5" type="ORF">Taro_046033</name>
</gene>
<comment type="similarity">
    <text evidence="3">Belongs to the PP2C family.</text>
</comment>
<dbReference type="SUPFAM" id="SSF81606">
    <property type="entry name" value="PP2C-like"/>
    <property type="match status" value="1"/>
</dbReference>
<comment type="cofactor">
    <cofactor evidence="3">
        <name>Mg(2+)</name>
        <dbReference type="ChEBI" id="CHEBI:18420"/>
    </cofactor>
</comment>
<comment type="caution">
    <text evidence="5">The sequence shown here is derived from an EMBL/GenBank/DDBJ whole genome shotgun (WGS) entry which is preliminary data.</text>
</comment>
<name>A0A843WSQ9_COLES</name>
<organism evidence="5 6">
    <name type="scientific">Colocasia esculenta</name>
    <name type="common">Wild taro</name>
    <name type="synonym">Arum esculentum</name>
    <dbReference type="NCBI Taxonomy" id="4460"/>
    <lineage>
        <taxon>Eukaryota</taxon>
        <taxon>Viridiplantae</taxon>
        <taxon>Streptophyta</taxon>
        <taxon>Embryophyta</taxon>
        <taxon>Tracheophyta</taxon>
        <taxon>Spermatophyta</taxon>
        <taxon>Magnoliopsida</taxon>
        <taxon>Liliopsida</taxon>
        <taxon>Araceae</taxon>
        <taxon>Aroideae</taxon>
        <taxon>Colocasieae</taxon>
        <taxon>Colocasia</taxon>
    </lineage>
</organism>
<sequence length="246" mass="26088">MIAGAFYIPHQDKRPLGEDAFFIAKGGRVIGVADGVGSWRAHGVDAGKFARELMCRSESLVGSWPCGATDPAKILEKAASKTTSKGTATACIIALKGKWLHAAVVGDSGFAVIREGNVIYRSPQQQKSFNQPYQLGAASSGDAPLDALRITFAVERGDLVVAGSDGLFDNLFDHELAGVLVSSKKEGRERVDDLAYDVAQAALASSLDKTRRTPFSEACREAGEPRSGGKQDDITVVVVRVVCTCD</sequence>
<keyword evidence="3" id="KW-0904">Protein phosphatase</keyword>
<dbReference type="PROSITE" id="PS51746">
    <property type="entry name" value="PPM_2"/>
    <property type="match status" value="1"/>
</dbReference>
<proteinExistence type="inferred from homology"/>
<keyword evidence="3" id="KW-0479">Metal-binding</keyword>
<dbReference type="AlphaFoldDB" id="A0A843WSQ9"/>
<dbReference type="PANTHER" id="PTHR12320">
    <property type="entry name" value="PROTEIN PHOSPHATASE 2C"/>
    <property type="match status" value="1"/>
</dbReference>
<keyword evidence="3" id="KW-0460">Magnesium</keyword>
<evidence type="ECO:0000256" key="1">
    <source>
        <dbReference type="ARBA" id="ARBA00047761"/>
    </source>
</evidence>
<dbReference type="Proteomes" id="UP000652761">
    <property type="component" value="Unassembled WGS sequence"/>
</dbReference>
<dbReference type="OrthoDB" id="681748at2759"/>
<dbReference type="InterPro" id="IPR001932">
    <property type="entry name" value="PPM-type_phosphatase-like_dom"/>
</dbReference>
<dbReference type="InterPro" id="IPR039123">
    <property type="entry name" value="PPTC7"/>
</dbReference>
<keyword evidence="3" id="KW-0464">Manganese</keyword>
<accession>A0A843WSQ9</accession>